<dbReference type="AlphaFoldDB" id="A0AAU9ULF5"/>
<evidence type="ECO:0000256" key="2">
    <source>
        <dbReference type="ARBA" id="ARBA00004316"/>
    </source>
</evidence>
<name>A0AAU9ULF5_EUPED</name>
<dbReference type="GO" id="GO:0031514">
    <property type="term" value="C:motile cilium"/>
    <property type="evidence" value="ECO:0007669"/>
    <property type="project" value="TreeGrafter"/>
</dbReference>
<dbReference type="Proteomes" id="UP001153954">
    <property type="component" value="Unassembled WGS sequence"/>
</dbReference>
<dbReference type="GO" id="GO:0005737">
    <property type="term" value="C:cytoplasm"/>
    <property type="evidence" value="ECO:0007669"/>
    <property type="project" value="TreeGrafter"/>
</dbReference>
<sequence length="406" mass="48348">MLRVTVQDGTTAKIQSSQQCRVSRHARWRQGRRGSQRFKLARNEKLNRYNFSKKLAHSLIEPQLRRRLECCTLRVSIKRLICKILNEDPPPVSGHEIIRDESRARCALCDKENAKHTRMRCHTCRQRICDDHRSGNGFRNKRLKQVHDKLVRDRKIIKEIFLRTLVDLAEGGDWYTLKKAVEMLENNANFAISLRTKYENFKTSLENITMELKRTRQQWKLDLRNYDIKIACLRDGIKDSVLNSRFQLDYVDKWLSARAESAELQVQKKATPTPRTEYEDCVHNELLRAYALQIKEREELLEYWKKRYAKDTSDLAMRLSIQCEKLRITVQRRGELESLYKLHAGEMRAWLTFKKERAARLAREERSRRAATRIQAWWRGLMVRRGIGSFRYLRNAKKTMPKNKRK</sequence>
<accession>A0AAU9ULF5</accession>
<gene>
    <name evidence="6" type="ORF">EEDITHA_LOCUS14777</name>
</gene>
<dbReference type="InterPro" id="IPR042618">
    <property type="entry name" value="IQCG"/>
</dbReference>
<keyword evidence="5" id="KW-0966">Cell projection</keyword>
<evidence type="ECO:0000256" key="4">
    <source>
        <dbReference type="ARBA" id="ARBA00023212"/>
    </source>
</evidence>
<proteinExistence type="predicted"/>
<dbReference type="CDD" id="cd23766">
    <property type="entry name" value="IQCG"/>
    <property type="match status" value="1"/>
</dbReference>
<organism evidence="6 7">
    <name type="scientific">Euphydryas editha</name>
    <name type="common">Edith's checkerspot</name>
    <dbReference type="NCBI Taxonomy" id="104508"/>
    <lineage>
        <taxon>Eukaryota</taxon>
        <taxon>Metazoa</taxon>
        <taxon>Ecdysozoa</taxon>
        <taxon>Arthropoda</taxon>
        <taxon>Hexapoda</taxon>
        <taxon>Insecta</taxon>
        <taxon>Pterygota</taxon>
        <taxon>Neoptera</taxon>
        <taxon>Endopterygota</taxon>
        <taxon>Lepidoptera</taxon>
        <taxon>Glossata</taxon>
        <taxon>Ditrysia</taxon>
        <taxon>Papilionoidea</taxon>
        <taxon>Nymphalidae</taxon>
        <taxon>Nymphalinae</taxon>
        <taxon>Euphydryas</taxon>
    </lineage>
</organism>
<evidence type="ECO:0000313" key="7">
    <source>
        <dbReference type="Proteomes" id="UP001153954"/>
    </source>
</evidence>
<keyword evidence="7" id="KW-1185">Reference proteome</keyword>
<reference evidence="6" key="1">
    <citation type="submission" date="2022-03" db="EMBL/GenBank/DDBJ databases">
        <authorList>
            <person name="Tunstrom K."/>
        </authorList>
    </citation>
    <scope>NUCLEOTIDE SEQUENCE</scope>
</reference>
<evidence type="ECO:0000256" key="1">
    <source>
        <dbReference type="ARBA" id="ARBA00004245"/>
    </source>
</evidence>
<evidence type="ECO:0000256" key="5">
    <source>
        <dbReference type="ARBA" id="ARBA00023273"/>
    </source>
</evidence>
<comment type="caution">
    <text evidence="6">The sequence shown here is derived from an EMBL/GenBank/DDBJ whole genome shotgun (WGS) entry which is preliminary data.</text>
</comment>
<keyword evidence="4" id="KW-0206">Cytoskeleton</keyword>
<evidence type="ECO:0000313" key="6">
    <source>
        <dbReference type="EMBL" id="CAH2099851.1"/>
    </source>
</evidence>
<dbReference type="PANTHER" id="PTHR14871">
    <property type="entry name" value="DYNEIN REGULATORY COMPLEX PROTEIN 9"/>
    <property type="match status" value="1"/>
</dbReference>
<dbReference type="PROSITE" id="PS50096">
    <property type="entry name" value="IQ"/>
    <property type="match status" value="1"/>
</dbReference>
<keyword evidence="3" id="KW-0963">Cytoplasm</keyword>
<dbReference type="PANTHER" id="PTHR14871:SF1">
    <property type="entry name" value="DYNEIN REGULATORY COMPLEX PROTEIN 9"/>
    <property type="match status" value="1"/>
</dbReference>
<dbReference type="EMBL" id="CAKOGL010000022">
    <property type="protein sequence ID" value="CAH2099851.1"/>
    <property type="molecule type" value="Genomic_DNA"/>
</dbReference>
<comment type="subcellular location">
    <subcellularLocation>
        <location evidence="2">Cell projection</location>
    </subcellularLocation>
    <subcellularLocation>
        <location evidence="1">Cytoplasm</location>
        <location evidence="1">Cytoskeleton</location>
    </subcellularLocation>
</comment>
<evidence type="ECO:0000256" key="3">
    <source>
        <dbReference type="ARBA" id="ARBA00022490"/>
    </source>
</evidence>
<evidence type="ECO:0008006" key="8">
    <source>
        <dbReference type="Google" id="ProtNLM"/>
    </source>
</evidence>
<dbReference type="GO" id="GO:0005856">
    <property type="term" value="C:cytoskeleton"/>
    <property type="evidence" value="ECO:0007669"/>
    <property type="project" value="UniProtKB-SubCell"/>
</dbReference>
<dbReference type="GO" id="GO:0044782">
    <property type="term" value="P:cilium organization"/>
    <property type="evidence" value="ECO:0007669"/>
    <property type="project" value="TreeGrafter"/>
</dbReference>
<protein>
    <recommendedName>
        <fullName evidence="8">Dynein regulatory complex protein 9</fullName>
    </recommendedName>
</protein>